<proteinExistence type="inferred from homology"/>
<dbReference type="InterPro" id="IPR013785">
    <property type="entry name" value="Aldolase_TIM"/>
</dbReference>
<dbReference type="PROSITE" id="PS01136">
    <property type="entry name" value="UPF0034"/>
    <property type="match status" value="1"/>
</dbReference>
<keyword evidence="9 12" id="KW-0560">Oxidoreductase</keyword>
<keyword evidence="5 12" id="KW-0288">FMN</keyword>
<dbReference type="InterPro" id="IPR001269">
    <property type="entry name" value="DUS_fam"/>
</dbReference>
<feature type="binding site" evidence="14">
    <location>
        <position position="70"/>
    </location>
    <ligand>
        <name>FMN</name>
        <dbReference type="ChEBI" id="CHEBI:58210"/>
    </ligand>
</feature>
<evidence type="ECO:0000256" key="1">
    <source>
        <dbReference type="ARBA" id="ARBA00001917"/>
    </source>
</evidence>
<evidence type="ECO:0000256" key="2">
    <source>
        <dbReference type="ARBA" id="ARBA00002790"/>
    </source>
</evidence>
<evidence type="ECO:0000256" key="12">
    <source>
        <dbReference type="PIRNR" id="PIRNR006621"/>
    </source>
</evidence>
<keyword evidence="6 12" id="KW-0819">tRNA processing</keyword>
<dbReference type="SUPFAM" id="SSF51395">
    <property type="entry name" value="FMN-linked oxidoreductases"/>
    <property type="match status" value="1"/>
</dbReference>
<comment type="caution">
    <text evidence="16">The sequence shown here is derived from an EMBL/GenBank/DDBJ whole genome shotgun (WGS) entry which is preliminary data.</text>
</comment>
<evidence type="ECO:0000313" key="16">
    <source>
        <dbReference type="EMBL" id="HIW85153.1"/>
    </source>
</evidence>
<evidence type="ECO:0000256" key="7">
    <source>
        <dbReference type="ARBA" id="ARBA00022857"/>
    </source>
</evidence>
<dbReference type="GO" id="GO:0017150">
    <property type="term" value="F:tRNA dihydrouridine synthase activity"/>
    <property type="evidence" value="ECO:0007669"/>
    <property type="project" value="InterPro"/>
</dbReference>
<sequence>MKIRDIEFKDIAFLAPMAGVTDMAFRELCASFGAAYTVTEMVSSKGLVMGDKKSAALLTLGKEEGVAGAQLFGDDPGIMAQAAVKCLAFSPDIIDINMGCPAPKVAMNGGGASLMKDPSLAGKIVKAVRNAVDIPVTVKIRKGWDDANVNAVELAEILEANGADAIAVHGRTRQQMYSGAVDYEIIAAVKRAVNIPVIGNGDITDIYSAAKMLEETGCDAVMIGRGAFGNPWLFRQINAYIGSGVILPDPTLEEKMTAMLRHIAKMVEYKGEYTAMREARRHAAYYTKGMRGGARFRKEMSALETYEDLKEITYRIVKENQHDS</sequence>
<reference evidence="16" key="1">
    <citation type="journal article" date="2021" name="PeerJ">
        <title>Extensive microbial diversity within the chicken gut microbiome revealed by metagenomics and culture.</title>
        <authorList>
            <person name="Gilroy R."/>
            <person name="Ravi A."/>
            <person name="Getino M."/>
            <person name="Pursley I."/>
            <person name="Horton D.L."/>
            <person name="Alikhan N.F."/>
            <person name="Baker D."/>
            <person name="Gharbi K."/>
            <person name="Hall N."/>
            <person name="Watson M."/>
            <person name="Adriaenssens E.M."/>
            <person name="Foster-Nyarko E."/>
            <person name="Jarju S."/>
            <person name="Secka A."/>
            <person name="Antonio M."/>
            <person name="Oren A."/>
            <person name="Chaudhuri R.R."/>
            <person name="La Ragione R."/>
            <person name="Hildebrand F."/>
            <person name="Pallen M.J."/>
        </authorList>
    </citation>
    <scope>NUCLEOTIDE SEQUENCE</scope>
    <source>
        <strain evidence="16">421</strain>
    </source>
</reference>
<dbReference type="AlphaFoldDB" id="A0A9D1UF90"/>
<evidence type="ECO:0000256" key="5">
    <source>
        <dbReference type="ARBA" id="ARBA00022643"/>
    </source>
</evidence>
<evidence type="ECO:0000256" key="11">
    <source>
        <dbReference type="ARBA" id="ARBA00048802"/>
    </source>
</evidence>
<evidence type="ECO:0000256" key="4">
    <source>
        <dbReference type="ARBA" id="ARBA00022630"/>
    </source>
</evidence>
<accession>A0A9D1UF90</accession>
<keyword evidence="14" id="KW-0547">Nucleotide-binding</keyword>
<reference evidence="16" key="2">
    <citation type="submission" date="2021-04" db="EMBL/GenBank/DDBJ databases">
        <authorList>
            <person name="Gilroy R."/>
        </authorList>
    </citation>
    <scope>NUCLEOTIDE SEQUENCE</scope>
    <source>
        <strain evidence="16">421</strain>
    </source>
</reference>
<dbReference type="GO" id="GO:0050660">
    <property type="term" value="F:flavin adenine dinucleotide binding"/>
    <property type="evidence" value="ECO:0007669"/>
    <property type="project" value="InterPro"/>
</dbReference>
<dbReference type="InterPro" id="IPR035587">
    <property type="entry name" value="DUS-like_FMN-bd"/>
</dbReference>
<keyword evidence="3" id="KW-0820">tRNA-binding</keyword>
<evidence type="ECO:0000256" key="14">
    <source>
        <dbReference type="PIRSR" id="PIRSR006621-2"/>
    </source>
</evidence>
<comment type="catalytic activity">
    <reaction evidence="10">
        <text>a 5,6-dihydrouridine in tRNA + NADP(+) = a uridine in tRNA + NADPH + H(+)</text>
        <dbReference type="Rhea" id="RHEA:23624"/>
        <dbReference type="Rhea" id="RHEA-COMP:13339"/>
        <dbReference type="Rhea" id="RHEA-COMP:13887"/>
        <dbReference type="ChEBI" id="CHEBI:15378"/>
        <dbReference type="ChEBI" id="CHEBI:57783"/>
        <dbReference type="ChEBI" id="CHEBI:58349"/>
        <dbReference type="ChEBI" id="CHEBI:65315"/>
        <dbReference type="ChEBI" id="CHEBI:74443"/>
    </reaction>
</comment>
<feature type="domain" description="DUS-like FMN-binding" evidence="15">
    <location>
        <begin position="14"/>
        <end position="311"/>
    </location>
</feature>
<name>A0A9D1UF90_9FIRM</name>
<keyword evidence="4 12" id="KW-0285">Flavoprotein</keyword>
<comment type="function">
    <text evidence="2 12">Catalyzes the synthesis of 5,6-dihydrouridine (D), a modified base found in the D-loop of most tRNAs, via the reduction of the C5-C6 double bond in target uridines.</text>
</comment>
<dbReference type="PANTHER" id="PTHR45846:SF1">
    <property type="entry name" value="TRNA-DIHYDROURIDINE(47) SYNTHASE [NAD(P)(+)]-LIKE"/>
    <property type="match status" value="1"/>
</dbReference>
<dbReference type="InterPro" id="IPR004652">
    <property type="entry name" value="DusB-like"/>
</dbReference>
<gene>
    <name evidence="16" type="primary">dusB</name>
    <name evidence="16" type="ORF">IAA48_01520</name>
</gene>
<feature type="active site" description="Proton donor" evidence="13">
    <location>
        <position position="100"/>
    </location>
</feature>
<protein>
    <recommendedName>
        <fullName evidence="12">tRNA-dihydrouridine synthase</fullName>
        <ecNumber evidence="12">1.3.1.-</ecNumber>
    </recommendedName>
</protein>
<dbReference type="GO" id="GO:0000049">
    <property type="term" value="F:tRNA binding"/>
    <property type="evidence" value="ECO:0007669"/>
    <property type="project" value="UniProtKB-KW"/>
</dbReference>
<dbReference type="EMBL" id="DXGE01000006">
    <property type="protein sequence ID" value="HIW85153.1"/>
    <property type="molecule type" value="Genomic_DNA"/>
</dbReference>
<keyword evidence="7" id="KW-0521">NADP</keyword>
<evidence type="ECO:0000256" key="9">
    <source>
        <dbReference type="ARBA" id="ARBA00023002"/>
    </source>
</evidence>
<dbReference type="CDD" id="cd02801">
    <property type="entry name" value="DUS_like_FMN"/>
    <property type="match status" value="1"/>
</dbReference>
<comment type="similarity">
    <text evidence="12">Belongs to the dus family.</text>
</comment>
<evidence type="ECO:0000256" key="8">
    <source>
        <dbReference type="ARBA" id="ARBA00022884"/>
    </source>
</evidence>
<comment type="catalytic activity">
    <reaction evidence="11">
        <text>a 5,6-dihydrouridine in tRNA + NAD(+) = a uridine in tRNA + NADH + H(+)</text>
        <dbReference type="Rhea" id="RHEA:54452"/>
        <dbReference type="Rhea" id="RHEA-COMP:13339"/>
        <dbReference type="Rhea" id="RHEA-COMP:13887"/>
        <dbReference type="ChEBI" id="CHEBI:15378"/>
        <dbReference type="ChEBI" id="CHEBI:57540"/>
        <dbReference type="ChEBI" id="CHEBI:57945"/>
        <dbReference type="ChEBI" id="CHEBI:65315"/>
        <dbReference type="ChEBI" id="CHEBI:74443"/>
    </reaction>
</comment>
<feature type="binding site" evidence="14">
    <location>
        <position position="169"/>
    </location>
    <ligand>
        <name>FMN</name>
        <dbReference type="ChEBI" id="CHEBI:58210"/>
    </ligand>
</feature>
<keyword evidence="8" id="KW-0694">RNA-binding</keyword>
<dbReference type="Gene3D" id="3.20.20.70">
    <property type="entry name" value="Aldolase class I"/>
    <property type="match status" value="1"/>
</dbReference>
<evidence type="ECO:0000256" key="13">
    <source>
        <dbReference type="PIRSR" id="PIRSR006621-1"/>
    </source>
</evidence>
<feature type="binding site" evidence="14">
    <location>
        <begin position="16"/>
        <end position="18"/>
    </location>
    <ligand>
        <name>FMN</name>
        <dbReference type="ChEBI" id="CHEBI:58210"/>
    </ligand>
</feature>
<dbReference type="NCBIfam" id="TIGR00737">
    <property type="entry name" value="nifR3_yhdG"/>
    <property type="match status" value="1"/>
</dbReference>
<feature type="binding site" evidence="14">
    <location>
        <position position="139"/>
    </location>
    <ligand>
        <name>FMN</name>
        <dbReference type="ChEBI" id="CHEBI:58210"/>
    </ligand>
</feature>
<dbReference type="EC" id="1.3.1.-" evidence="12"/>
<evidence type="ECO:0000256" key="6">
    <source>
        <dbReference type="ARBA" id="ARBA00022694"/>
    </source>
</evidence>
<evidence type="ECO:0000256" key="3">
    <source>
        <dbReference type="ARBA" id="ARBA00022555"/>
    </source>
</evidence>
<dbReference type="PANTHER" id="PTHR45846">
    <property type="entry name" value="TRNA-DIHYDROURIDINE(47) SYNTHASE [NAD(P)(+)]-LIKE"/>
    <property type="match status" value="1"/>
</dbReference>
<dbReference type="PIRSF" id="PIRSF006621">
    <property type="entry name" value="Dus"/>
    <property type="match status" value="1"/>
</dbReference>
<evidence type="ECO:0000256" key="10">
    <source>
        <dbReference type="ARBA" id="ARBA00048205"/>
    </source>
</evidence>
<evidence type="ECO:0000259" key="15">
    <source>
        <dbReference type="Pfam" id="PF01207"/>
    </source>
</evidence>
<evidence type="ECO:0000313" key="17">
    <source>
        <dbReference type="Proteomes" id="UP000824205"/>
    </source>
</evidence>
<dbReference type="Gene3D" id="1.10.1200.80">
    <property type="entry name" value="Putative flavin oxidoreducatase, domain 2"/>
    <property type="match status" value="1"/>
</dbReference>
<dbReference type="InterPro" id="IPR018517">
    <property type="entry name" value="tRNA_hU_synthase_CS"/>
</dbReference>
<dbReference type="Pfam" id="PF01207">
    <property type="entry name" value="Dus"/>
    <property type="match status" value="1"/>
</dbReference>
<organism evidence="16 17">
    <name type="scientific">Candidatus Eubacterium faecipullorum</name>
    <dbReference type="NCBI Taxonomy" id="2838571"/>
    <lineage>
        <taxon>Bacteria</taxon>
        <taxon>Bacillati</taxon>
        <taxon>Bacillota</taxon>
        <taxon>Clostridia</taxon>
        <taxon>Eubacteriales</taxon>
        <taxon>Eubacteriaceae</taxon>
        <taxon>Eubacterium</taxon>
    </lineage>
</organism>
<dbReference type="Proteomes" id="UP000824205">
    <property type="component" value="Unassembled WGS sequence"/>
</dbReference>
<dbReference type="InterPro" id="IPR024036">
    <property type="entry name" value="tRNA-dHydroUridine_Synthase_C"/>
</dbReference>
<feature type="binding site" evidence="14">
    <location>
        <begin position="224"/>
        <end position="225"/>
    </location>
    <ligand>
        <name>FMN</name>
        <dbReference type="ChEBI" id="CHEBI:58210"/>
    </ligand>
</feature>
<comment type="cofactor">
    <cofactor evidence="1 12 14">
        <name>FMN</name>
        <dbReference type="ChEBI" id="CHEBI:58210"/>
    </cofactor>
</comment>